<name>A0A8J2VIS7_9BACL</name>
<dbReference type="EMBL" id="BMHQ01000010">
    <property type="protein sequence ID" value="GGE24556.1"/>
    <property type="molecule type" value="Genomic_DNA"/>
</dbReference>
<dbReference type="InterPro" id="IPR023827">
    <property type="entry name" value="Peptidase_S8_Asp-AS"/>
</dbReference>
<evidence type="ECO:0000256" key="4">
    <source>
        <dbReference type="ARBA" id="ARBA00022825"/>
    </source>
</evidence>
<evidence type="ECO:0000313" key="9">
    <source>
        <dbReference type="EMBL" id="GGE24556.1"/>
    </source>
</evidence>
<feature type="active site" description="Charge relay system" evidence="5 6">
    <location>
        <position position="387"/>
    </location>
</feature>
<reference evidence="9" key="1">
    <citation type="journal article" date="2014" name="Int. J. Syst. Evol. Microbiol.">
        <title>Complete genome sequence of Corynebacterium casei LMG S-19264T (=DSM 44701T), isolated from a smear-ripened cheese.</title>
        <authorList>
            <consortium name="US DOE Joint Genome Institute (JGI-PGF)"/>
            <person name="Walter F."/>
            <person name="Albersmeier A."/>
            <person name="Kalinowski J."/>
            <person name="Ruckert C."/>
        </authorList>
    </citation>
    <scope>NUCLEOTIDE SEQUENCE</scope>
    <source>
        <strain evidence="9">CGMCC 1.15179</strain>
    </source>
</reference>
<evidence type="ECO:0000256" key="7">
    <source>
        <dbReference type="RuleBase" id="RU003355"/>
    </source>
</evidence>
<dbReference type="GO" id="GO:0004252">
    <property type="term" value="F:serine-type endopeptidase activity"/>
    <property type="evidence" value="ECO:0007669"/>
    <property type="project" value="UniProtKB-UniRule"/>
</dbReference>
<accession>A0A8J2VIS7</accession>
<feature type="domain" description="Peptidase S8/S53" evidence="8">
    <location>
        <begin position="141"/>
        <end position="422"/>
    </location>
</feature>
<dbReference type="Pfam" id="PF00082">
    <property type="entry name" value="Peptidase_S8"/>
    <property type="match status" value="1"/>
</dbReference>
<evidence type="ECO:0000259" key="8">
    <source>
        <dbReference type="Pfam" id="PF00082"/>
    </source>
</evidence>
<feature type="active site" description="Charge relay system" evidence="5 6">
    <location>
        <position position="198"/>
    </location>
</feature>
<dbReference type="GO" id="GO:0006508">
    <property type="term" value="P:proteolysis"/>
    <property type="evidence" value="ECO:0007669"/>
    <property type="project" value="UniProtKB-KW"/>
</dbReference>
<reference evidence="9" key="2">
    <citation type="submission" date="2020-09" db="EMBL/GenBank/DDBJ databases">
        <authorList>
            <person name="Sun Q."/>
            <person name="Zhou Y."/>
        </authorList>
    </citation>
    <scope>NUCLEOTIDE SEQUENCE</scope>
    <source>
        <strain evidence="9">CGMCC 1.15179</strain>
    </source>
</reference>
<dbReference type="PROSITE" id="PS51892">
    <property type="entry name" value="SUBTILASE"/>
    <property type="match status" value="1"/>
</dbReference>
<dbReference type="PROSITE" id="PS00136">
    <property type="entry name" value="SUBTILASE_ASP"/>
    <property type="match status" value="1"/>
</dbReference>
<dbReference type="PANTHER" id="PTHR43806:SF11">
    <property type="entry name" value="CEREVISIN-RELATED"/>
    <property type="match status" value="1"/>
</dbReference>
<comment type="similarity">
    <text evidence="1 6 7">Belongs to the peptidase S8 family.</text>
</comment>
<evidence type="ECO:0000256" key="5">
    <source>
        <dbReference type="PIRSR" id="PIRSR615500-1"/>
    </source>
</evidence>
<dbReference type="RefSeq" id="WP_188648542.1">
    <property type="nucleotide sequence ID" value="NZ_BMHQ01000010.1"/>
</dbReference>
<evidence type="ECO:0000256" key="6">
    <source>
        <dbReference type="PROSITE-ProRule" id="PRU01240"/>
    </source>
</evidence>
<evidence type="ECO:0000256" key="1">
    <source>
        <dbReference type="ARBA" id="ARBA00011073"/>
    </source>
</evidence>
<dbReference type="InterPro" id="IPR022398">
    <property type="entry name" value="Peptidase_S8_His-AS"/>
</dbReference>
<organism evidence="9 10">
    <name type="scientific">Marinithermofilum abyssi</name>
    <dbReference type="NCBI Taxonomy" id="1571185"/>
    <lineage>
        <taxon>Bacteria</taxon>
        <taxon>Bacillati</taxon>
        <taxon>Bacillota</taxon>
        <taxon>Bacilli</taxon>
        <taxon>Bacillales</taxon>
        <taxon>Thermoactinomycetaceae</taxon>
        <taxon>Marinithermofilum</taxon>
    </lineage>
</organism>
<sequence length="446" mass="47378">MLQKKKWMFLLIVAVMMLSLAIPFPSGRAGAALLPQVDPLLKQPEQLDRVADLNQLSAVVTYREQPDVSDLDLLHSLGLKTRAFKHLPMVAVQGSLTSLEKLFHRSEVQSVYYDKSLRYFLKESVPYIGANRVWSDLGYSGKGVTVAVVDSGIDGLHPDLAMGDKTIQNVKMVLGNSLFGGDSIYLENVSNTDTTSGHGTHVAGIIAGSGKAGGGTYKGVAPGAKLIGIGTGEGISILWALEAFDYVLDKRKEYDIRVVSNSWGTTGPYDPNDPINVASKKLHDAGMVVTFAAGNEGPDNNTLNPYSVAPWVIGVAAGTKDGKLADFSSRGIPGDPLVHPTITAPGQDIVSTKSSTGLVLNTLGTVKDIQSIEPQNLPYYTTASGTSMATPHISGVVALMLEANPSLTPDQVKNILENTARPMSGYGRHQVGAGYVDAYQAVQAAK</sequence>
<dbReference type="AlphaFoldDB" id="A0A8J2VIS7"/>
<keyword evidence="4 6" id="KW-0720">Serine protease</keyword>
<dbReference type="Gene3D" id="3.40.50.200">
    <property type="entry name" value="Peptidase S8/S53 domain"/>
    <property type="match status" value="1"/>
</dbReference>
<dbReference type="InterPro" id="IPR036852">
    <property type="entry name" value="Peptidase_S8/S53_dom_sf"/>
</dbReference>
<evidence type="ECO:0000256" key="3">
    <source>
        <dbReference type="ARBA" id="ARBA00022801"/>
    </source>
</evidence>
<dbReference type="InterPro" id="IPR000209">
    <property type="entry name" value="Peptidase_S8/S53_dom"/>
</dbReference>
<gene>
    <name evidence="9" type="ORF">GCM10011571_28390</name>
</gene>
<dbReference type="InterPro" id="IPR015500">
    <property type="entry name" value="Peptidase_S8_subtilisin-rel"/>
</dbReference>
<dbReference type="PROSITE" id="PS00137">
    <property type="entry name" value="SUBTILASE_HIS"/>
    <property type="match status" value="1"/>
</dbReference>
<dbReference type="Proteomes" id="UP000625210">
    <property type="component" value="Unassembled WGS sequence"/>
</dbReference>
<dbReference type="PANTHER" id="PTHR43806">
    <property type="entry name" value="PEPTIDASE S8"/>
    <property type="match status" value="1"/>
</dbReference>
<dbReference type="InterPro" id="IPR023828">
    <property type="entry name" value="Peptidase_S8_Ser-AS"/>
</dbReference>
<dbReference type="SUPFAM" id="SSF52743">
    <property type="entry name" value="Subtilisin-like"/>
    <property type="match status" value="1"/>
</dbReference>
<feature type="active site" description="Charge relay system" evidence="5 6">
    <location>
        <position position="150"/>
    </location>
</feature>
<evidence type="ECO:0000256" key="2">
    <source>
        <dbReference type="ARBA" id="ARBA00022670"/>
    </source>
</evidence>
<keyword evidence="10" id="KW-1185">Reference proteome</keyword>
<dbReference type="PROSITE" id="PS00138">
    <property type="entry name" value="SUBTILASE_SER"/>
    <property type="match status" value="1"/>
</dbReference>
<proteinExistence type="inferred from homology"/>
<evidence type="ECO:0000313" key="10">
    <source>
        <dbReference type="Proteomes" id="UP000625210"/>
    </source>
</evidence>
<protein>
    <recommendedName>
        <fullName evidence="8">Peptidase S8/S53 domain-containing protein</fullName>
    </recommendedName>
</protein>
<dbReference type="PRINTS" id="PR00723">
    <property type="entry name" value="SUBTILISIN"/>
</dbReference>
<keyword evidence="2 6" id="KW-0645">Protease</keyword>
<dbReference type="InterPro" id="IPR050131">
    <property type="entry name" value="Peptidase_S8_subtilisin-like"/>
</dbReference>
<keyword evidence="3 6" id="KW-0378">Hydrolase</keyword>
<comment type="caution">
    <text evidence="9">The sequence shown here is derived from an EMBL/GenBank/DDBJ whole genome shotgun (WGS) entry which is preliminary data.</text>
</comment>